<evidence type="ECO:0000256" key="1">
    <source>
        <dbReference type="SAM" id="SignalP"/>
    </source>
</evidence>
<feature type="domain" description="Lipid/polyisoprenoid-binding YceI-like" evidence="2">
    <location>
        <begin position="30"/>
        <end position="184"/>
    </location>
</feature>
<dbReference type="OrthoDB" id="116832at2"/>
<dbReference type="PANTHER" id="PTHR34406:SF1">
    <property type="entry name" value="PROTEIN YCEI"/>
    <property type="match status" value="1"/>
</dbReference>
<dbReference type="EMBL" id="QEKI01000003">
    <property type="protein sequence ID" value="PVY42304.1"/>
    <property type="molecule type" value="Genomic_DNA"/>
</dbReference>
<dbReference type="SUPFAM" id="SSF101874">
    <property type="entry name" value="YceI-like"/>
    <property type="match status" value="1"/>
</dbReference>
<dbReference type="RefSeq" id="WP_116542473.1">
    <property type="nucleotide sequence ID" value="NZ_QEKI01000003.1"/>
</dbReference>
<name>A0A2U1B0U2_9BACT</name>
<dbReference type="Proteomes" id="UP000245466">
    <property type="component" value="Unassembled WGS sequence"/>
</dbReference>
<feature type="chain" id="PRO_5015470901" evidence="1">
    <location>
        <begin position="20"/>
        <end position="185"/>
    </location>
</feature>
<proteinExistence type="predicted"/>
<dbReference type="SMART" id="SM00867">
    <property type="entry name" value="YceI"/>
    <property type="match status" value="1"/>
</dbReference>
<keyword evidence="4" id="KW-1185">Reference proteome</keyword>
<gene>
    <name evidence="3" type="ORF">C8E01_103170</name>
</gene>
<dbReference type="InterPro" id="IPR007372">
    <property type="entry name" value="Lipid/polyisoprenoid-bd_YceI"/>
</dbReference>
<dbReference type="PANTHER" id="PTHR34406">
    <property type="entry name" value="PROTEIN YCEI"/>
    <property type="match status" value="1"/>
</dbReference>
<dbReference type="Gene3D" id="2.40.128.110">
    <property type="entry name" value="Lipid/polyisoprenoid-binding, YceI-like"/>
    <property type="match status" value="1"/>
</dbReference>
<feature type="signal peptide" evidence="1">
    <location>
        <begin position="1"/>
        <end position="19"/>
    </location>
</feature>
<dbReference type="Pfam" id="PF04264">
    <property type="entry name" value="YceI"/>
    <property type="match status" value="1"/>
</dbReference>
<evidence type="ECO:0000259" key="2">
    <source>
        <dbReference type="SMART" id="SM00867"/>
    </source>
</evidence>
<evidence type="ECO:0000313" key="3">
    <source>
        <dbReference type="EMBL" id="PVY42304.1"/>
    </source>
</evidence>
<sequence length="185" mass="20883">MKHAAVWVLLLATISVVMAMEPMADALQQTPRISKANSSITYTLKHPLHTVQGSSKEVSSQLLISEHGKQIQQVTVSVPVRSFDSGNRARDRDMLQVTEADRYPKVAFVSSEITERNGELSVRGKLSFHGVTREIAFKARQYTQGDELLVDGSFELSLDDYQIERPSILTMKVRDRLQVQFQMVY</sequence>
<keyword evidence="1" id="KW-0732">Signal</keyword>
<dbReference type="AlphaFoldDB" id="A0A2U1B0U2"/>
<accession>A0A2U1B0U2</accession>
<evidence type="ECO:0000313" key="4">
    <source>
        <dbReference type="Proteomes" id="UP000245466"/>
    </source>
</evidence>
<comment type="caution">
    <text evidence="3">The sequence shown here is derived from an EMBL/GenBank/DDBJ whole genome shotgun (WGS) entry which is preliminary data.</text>
</comment>
<reference evidence="3 4" key="1">
    <citation type="submission" date="2018-04" db="EMBL/GenBank/DDBJ databases">
        <title>Genomic Encyclopedia of Type Strains, Phase IV (KMG-IV): sequencing the most valuable type-strain genomes for metagenomic binning, comparative biology and taxonomic classification.</title>
        <authorList>
            <person name="Goeker M."/>
        </authorList>
    </citation>
    <scope>NUCLEOTIDE SEQUENCE [LARGE SCALE GENOMIC DNA]</scope>
    <source>
        <strain evidence="3 4">DSM 100231</strain>
    </source>
</reference>
<organism evidence="3 4">
    <name type="scientific">Pontibacter virosus</name>
    <dbReference type="NCBI Taxonomy" id="1765052"/>
    <lineage>
        <taxon>Bacteria</taxon>
        <taxon>Pseudomonadati</taxon>
        <taxon>Bacteroidota</taxon>
        <taxon>Cytophagia</taxon>
        <taxon>Cytophagales</taxon>
        <taxon>Hymenobacteraceae</taxon>
        <taxon>Pontibacter</taxon>
    </lineage>
</organism>
<protein>
    <submittedName>
        <fullName evidence="3">Polyisoprenoid-binding protein YceI</fullName>
    </submittedName>
</protein>
<dbReference type="InterPro" id="IPR036761">
    <property type="entry name" value="TTHA0802/YceI-like_sf"/>
</dbReference>